<name>A0AAD8Y349_9STRA</name>
<sequence>MTVKPAIIPSMIDDNDTVHTTPEKNRMKEELKKSYEQVALLQMQLNEERQNLKSSEASLAVLEATRNEQGVKPINQSFTKRTENSIATHVQQKIEGRILKRKKKAILDLSATYQSFHCFYSTI</sequence>
<proteinExistence type="predicted"/>
<gene>
    <name evidence="2" type="ORF">QTG54_011454</name>
</gene>
<keyword evidence="3" id="KW-1185">Reference proteome</keyword>
<accession>A0AAD8Y349</accession>
<evidence type="ECO:0000313" key="2">
    <source>
        <dbReference type="EMBL" id="KAK1738160.1"/>
    </source>
</evidence>
<dbReference type="EMBL" id="JATAAI010000022">
    <property type="protein sequence ID" value="KAK1738160.1"/>
    <property type="molecule type" value="Genomic_DNA"/>
</dbReference>
<protein>
    <submittedName>
        <fullName evidence="2">Uncharacterized protein</fullName>
    </submittedName>
</protein>
<feature type="coiled-coil region" evidence="1">
    <location>
        <begin position="24"/>
        <end position="65"/>
    </location>
</feature>
<dbReference type="Proteomes" id="UP001224775">
    <property type="component" value="Unassembled WGS sequence"/>
</dbReference>
<evidence type="ECO:0000256" key="1">
    <source>
        <dbReference type="SAM" id="Coils"/>
    </source>
</evidence>
<evidence type="ECO:0000313" key="3">
    <source>
        <dbReference type="Proteomes" id="UP001224775"/>
    </source>
</evidence>
<keyword evidence="1" id="KW-0175">Coiled coil</keyword>
<dbReference type="AlphaFoldDB" id="A0AAD8Y349"/>
<organism evidence="2 3">
    <name type="scientific">Skeletonema marinoi</name>
    <dbReference type="NCBI Taxonomy" id="267567"/>
    <lineage>
        <taxon>Eukaryota</taxon>
        <taxon>Sar</taxon>
        <taxon>Stramenopiles</taxon>
        <taxon>Ochrophyta</taxon>
        <taxon>Bacillariophyta</taxon>
        <taxon>Coscinodiscophyceae</taxon>
        <taxon>Thalassiosirophycidae</taxon>
        <taxon>Thalassiosirales</taxon>
        <taxon>Skeletonemataceae</taxon>
        <taxon>Skeletonema</taxon>
        <taxon>Skeletonema marinoi-dohrnii complex</taxon>
    </lineage>
</organism>
<reference evidence="2" key="1">
    <citation type="submission" date="2023-06" db="EMBL/GenBank/DDBJ databases">
        <title>Survivors Of The Sea: Transcriptome response of Skeletonema marinoi to long-term dormancy.</title>
        <authorList>
            <person name="Pinder M.I.M."/>
            <person name="Kourtchenko O."/>
            <person name="Robertson E.K."/>
            <person name="Larsson T."/>
            <person name="Maumus F."/>
            <person name="Osuna-Cruz C.M."/>
            <person name="Vancaester E."/>
            <person name="Stenow R."/>
            <person name="Vandepoele K."/>
            <person name="Ploug H."/>
            <person name="Bruchert V."/>
            <person name="Godhe A."/>
            <person name="Topel M."/>
        </authorList>
    </citation>
    <scope>NUCLEOTIDE SEQUENCE</scope>
    <source>
        <strain evidence="2">R05AC</strain>
    </source>
</reference>
<comment type="caution">
    <text evidence="2">The sequence shown here is derived from an EMBL/GenBank/DDBJ whole genome shotgun (WGS) entry which is preliminary data.</text>
</comment>